<evidence type="ECO:0000313" key="14">
    <source>
        <dbReference type="Proteomes" id="UP000054007"/>
    </source>
</evidence>
<gene>
    <name evidence="13" type="ORF">CYLTODRAFT_494367</name>
</gene>
<keyword evidence="3" id="KW-0813">Transport</keyword>
<feature type="transmembrane region" description="Helical" evidence="10">
    <location>
        <begin position="64"/>
        <end position="92"/>
    </location>
</feature>
<proteinExistence type="inferred from homology"/>
<evidence type="ECO:0000256" key="10">
    <source>
        <dbReference type="SAM" id="Phobius"/>
    </source>
</evidence>
<comment type="subcellular location">
    <subcellularLocation>
        <location evidence="1">Membrane</location>
        <topology evidence="1">Multi-pass membrane protein</topology>
    </subcellularLocation>
</comment>
<dbReference type="Gene3D" id="1.20.1560.10">
    <property type="entry name" value="ABC transporter type 1, transmembrane domain"/>
    <property type="match status" value="2"/>
</dbReference>
<evidence type="ECO:0000256" key="7">
    <source>
        <dbReference type="ARBA" id="ARBA00022840"/>
    </source>
</evidence>
<evidence type="ECO:0000256" key="6">
    <source>
        <dbReference type="ARBA" id="ARBA00022741"/>
    </source>
</evidence>
<organism evidence="13 14">
    <name type="scientific">Cylindrobasidium torrendii FP15055 ss-10</name>
    <dbReference type="NCBI Taxonomy" id="1314674"/>
    <lineage>
        <taxon>Eukaryota</taxon>
        <taxon>Fungi</taxon>
        <taxon>Dikarya</taxon>
        <taxon>Basidiomycota</taxon>
        <taxon>Agaricomycotina</taxon>
        <taxon>Agaricomycetes</taxon>
        <taxon>Agaricomycetidae</taxon>
        <taxon>Agaricales</taxon>
        <taxon>Marasmiineae</taxon>
        <taxon>Physalacriaceae</taxon>
        <taxon>Cylindrobasidium</taxon>
    </lineage>
</organism>
<dbReference type="SUPFAM" id="SSF52540">
    <property type="entry name" value="P-loop containing nucleoside triphosphate hydrolases"/>
    <property type="match status" value="2"/>
</dbReference>
<keyword evidence="7" id="KW-0067">ATP-binding</keyword>
<dbReference type="Gene3D" id="3.40.50.300">
    <property type="entry name" value="P-loop containing nucleotide triphosphate hydrolases"/>
    <property type="match status" value="2"/>
</dbReference>
<dbReference type="PANTHER" id="PTHR43394">
    <property type="entry name" value="ATP-DEPENDENT PERMEASE MDL1, MITOCHONDRIAL"/>
    <property type="match status" value="1"/>
</dbReference>
<dbReference type="GO" id="GO:0090374">
    <property type="term" value="P:oligopeptide export from mitochondrion"/>
    <property type="evidence" value="ECO:0007669"/>
    <property type="project" value="TreeGrafter"/>
</dbReference>
<dbReference type="CDD" id="cd03249">
    <property type="entry name" value="ABC_MTABC3_MDL1_MDL2"/>
    <property type="match status" value="2"/>
</dbReference>
<name>A0A0D7AXZ5_9AGAR</name>
<dbReference type="GO" id="GO:0005524">
    <property type="term" value="F:ATP binding"/>
    <property type="evidence" value="ECO:0007669"/>
    <property type="project" value="UniProtKB-KW"/>
</dbReference>
<feature type="transmembrane region" description="Helical" evidence="10">
    <location>
        <begin position="130"/>
        <end position="153"/>
    </location>
</feature>
<dbReference type="PROSITE" id="PS00211">
    <property type="entry name" value="ABC_TRANSPORTER_1"/>
    <property type="match status" value="2"/>
</dbReference>
<evidence type="ECO:0000259" key="12">
    <source>
        <dbReference type="PROSITE" id="PS50929"/>
    </source>
</evidence>
<feature type="transmembrane region" description="Helical" evidence="10">
    <location>
        <begin position="989"/>
        <end position="1010"/>
    </location>
</feature>
<dbReference type="SUPFAM" id="SSF90123">
    <property type="entry name" value="ABC transporter transmembrane region"/>
    <property type="match status" value="2"/>
</dbReference>
<sequence>MPRGVGEDVALADRKHIAGKNTVSDTDSDHGSYVAAVAPSHAPVEDPPAASFMSLFRFHSPFEIIANCLALIAASAAGAAQPLMTLLFANLVNKFVVFQRMMYLVDAGEIDQSAFQAAAADFKKAAADDALYLVIMGIGLLVCTFIYMYIWVYTAEVNAKRIRERYLQAVLRQEIAFFDNVGAGEVATRIQTDTHLVQRAISEKVPLVVSYLGAFFCGFILAYIRQWRLALAMTSVIPVLVISGTFMNIAISKYTRMSLKHSADAGSVAEEVISSIRTVKAFGTQAILGGLYDSHIAKSGAAEANIGIWLGGTMSLAFFSIYSSYGLAFYYGTTLIQQGHADAGVVINVFMAILTGSLSLAMIGPEQEAITEGCGAAPKLFATIDRVPYIDSADPSGKKLHDVDGEIKLEAVQFSYPSRPTLSVVKDLSLTFRAGRTAAMVGASGSGKSTVVSLIERFYDPTAGRVTLDGHDLKTLNVKWLRSQIGLVSQEPVLFSGTVFDNVAHGLVNTRFELADPETRLALVKEACVKANADDFVTKLPQGYHTAVGERGLLLSGGQKQRIAIARAIVSDPRILLLDEATASLDGVSEGIVQNALDKAAVGRTTIIVAHRLATVRDADVIFVMGDGQLLEQGKHDELISNNGPYAQLVLAQKLRGITGEGEIPKDTKDGASRDTYLNQEVIPFGRSSTIEQSLDDRSINKRSTDAPDISFFSLFRRMLSINNSQWRVYCVGALFAVLNGCVYPSLGVVYAKGISGFSETDDALRTAGNHSALYFFIIAIGTMFACGPQHGALSISAAHLSARIKTLSFRALLRQDVEYFDEEEHGTGALTANLSSNSQKINGLFGITLGVFIQSIVTVIGGSILGLVFIWKVGLVAVACNPLVLSAGYFRLKVVGLKDKRNQKAHEKSAQLACEVTGAVRTVAALTREDDCLAQYSRSLEGPLRESNRSAIWSNLLFALSQAMSFFVIALVFWYGAILVANREFGTFAFFVGLLSTTFSCVHLAYILAGVPDASSALSAGSRVLHLLDSVPDIDSEATQGKHFDMKKARGQIKFSNVHFRYPTRPGVRVLRGLDFSVEPGMYVALVGASGSGKSTTVQLLERFYDPLAGEITLDGVKINEYNVQSYRQQIALVSQEPTLYAGTLRFNILLGAAKPTSEVTQDELEEACRNANILDFIHSLPDGFDTQVGGKGSQLSGGQKQRIAIARALLRNPRVLLLDEATSALDSDSERTVQAALDQAAKGRTTIAIAHRLSTIQNADKIFFIKEGRVSESGTHDELVSYKGDYYAYVQLQAMSKGG</sequence>
<dbReference type="CDD" id="cd18578">
    <property type="entry name" value="ABC_6TM_Pgp_ABCB1_D2_like"/>
    <property type="match status" value="1"/>
</dbReference>
<feature type="transmembrane region" description="Helical" evidence="10">
    <location>
        <begin position="205"/>
        <end position="224"/>
    </location>
</feature>
<evidence type="ECO:0000259" key="11">
    <source>
        <dbReference type="PROSITE" id="PS50893"/>
    </source>
</evidence>
<comment type="similarity">
    <text evidence="2">Belongs to the ABC transporter superfamily. ABCB family. Multidrug resistance exporter (TC 3.A.1.201) subfamily.</text>
</comment>
<keyword evidence="8 10" id="KW-1133">Transmembrane helix</keyword>
<dbReference type="GO" id="GO:0015421">
    <property type="term" value="F:ABC-type oligopeptide transporter activity"/>
    <property type="evidence" value="ECO:0007669"/>
    <property type="project" value="TreeGrafter"/>
</dbReference>
<feature type="transmembrane region" description="Helical" evidence="10">
    <location>
        <begin position="956"/>
        <end position="977"/>
    </location>
</feature>
<dbReference type="OrthoDB" id="6500128at2759"/>
<feature type="transmembrane region" description="Helical" evidence="10">
    <location>
        <begin position="845"/>
        <end position="868"/>
    </location>
</feature>
<accession>A0A0D7AXZ5</accession>
<evidence type="ECO:0000256" key="8">
    <source>
        <dbReference type="ARBA" id="ARBA00022989"/>
    </source>
</evidence>
<feature type="transmembrane region" description="Helical" evidence="10">
    <location>
        <begin position="874"/>
        <end position="893"/>
    </location>
</feature>
<evidence type="ECO:0000256" key="2">
    <source>
        <dbReference type="ARBA" id="ARBA00007577"/>
    </source>
</evidence>
<evidence type="ECO:0000256" key="3">
    <source>
        <dbReference type="ARBA" id="ARBA00022448"/>
    </source>
</evidence>
<keyword evidence="13" id="KW-0378">Hydrolase</keyword>
<dbReference type="CDD" id="cd18577">
    <property type="entry name" value="ABC_6TM_Pgp_ABCB1_D1_like"/>
    <property type="match status" value="1"/>
</dbReference>
<dbReference type="FunFam" id="3.40.50.300:FF:000251">
    <property type="entry name" value="ABC transporter B family member 19"/>
    <property type="match status" value="1"/>
</dbReference>
<dbReference type="InterPro" id="IPR027417">
    <property type="entry name" value="P-loop_NTPase"/>
</dbReference>
<dbReference type="InterPro" id="IPR003439">
    <property type="entry name" value="ABC_transporter-like_ATP-bd"/>
</dbReference>
<dbReference type="Proteomes" id="UP000054007">
    <property type="component" value="Unassembled WGS sequence"/>
</dbReference>
<dbReference type="SMART" id="SM00382">
    <property type="entry name" value="AAA"/>
    <property type="match status" value="2"/>
</dbReference>
<evidence type="ECO:0000256" key="4">
    <source>
        <dbReference type="ARBA" id="ARBA00022692"/>
    </source>
</evidence>
<evidence type="ECO:0000256" key="1">
    <source>
        <dbReference type="ARBA" id="ARBA00004141"/>
    </source>
</evidence>
<feature type="transmembrane region" description="Helical" evidence="10">
    <location>
        <begin position="230"/>
        <end position="251"/>
    </location>
</feature>
<dbReference type="Pfam" id="PF00005">
    <property type="entry name" value="ABC_tran"/>
    <property type="match status" value="2"/>
</dbReference>
<keyword evidence="9 10" id="KW-0472">Membrane</keyword>
<dbReference type="InterPro" id="IPR017871">
    <property type="entry name" value="ABC_transporter-like_CS"/>
</dbReference>
<dbReference type="InterPro" id="IPR011527">
    <property type="entry name" value="ABC1_TM_dom"/>
</dbReference>
<feature type="transmembrane region" description="Helical" evidence="10">
    <location>
        <begin position="343"/>
        <end position="363"/>
    </location>
</feature>
<dbReference type="PANTHER" id="PTHR43394:SF11">
    <property type="entry name" value="ATP-BINDING CASSETTE TRANSPORTER"/>
    <property type="match status" value="1"/>
</dbReference>
<protein>
    <submittedName>
        <fullName evidence="13">p-loop containing nucleoside triphosphate hydrolase protein</fullName>
    </submittedName>
</protein>
<evidence type="ECO:0000313" key="13">
    <source>
        <dbReference type="EMBL" id="KIY62845.1"/>
    </source>
</evidence>
<feature type="transmembrane region" description="Helical" evidence="10">
    <location>
        <begin position="772"/>
        <end position="796"/>
    </location>
</feature>
<dbReference type="GO" id="GO:0016887">
    <property type="term" value="F:ATP hydrolysis activity"/>
    <property type="evidence" value="ECO:0007669"/>
    <property type="project" value="InterPro"/>
</dbReference>
<keyword evidence="6" id="KW-0547">Nucleotide-binding</keyword>
<keyword evidence="14" id="KW-1185">Reference proteome</keyword>
<dbReference type="EMBL" id="KN880743">
    <property type="protein sequence ID" value="KIY62845.1"/>
    <property type="molecule type" value="Genomic_DNA"/>
</dbReference>
<dbReference type="STRING" id="1314674.A0A0D7AXZ5"/>
<dbReference type="InterPro" id="IPR003593">
    <property type="entry name" value="AAA+_ATPase"/>
</dbReference>
<feature type="transmembrane region" description="Helical" evidence="10">
    <location>
        <begin position="727"/>
        <end position="752"/>
    </location>
</feature>
<keyword evidence="5" id="KW-0677">Repeat</keyword>
<feature type="transmembrane region" description="Helical" evidence="10">
    <location>
        <begin position="308"/>
        <end position="331"/>
    </location>
</feature>
<evidence type="ECO:0000256" key="9">
    <source>
        <dbReference type="ARBA" id="ARBA00023136"/>
    </source>
</evidence>
<reference evidence="13 14" key="1">
    <citation type="journal article" date="2015" name="Fungal Genet. Biol.">
        <title>Evolution of novel wood decay mechanisms in Agaricales revealed by the genome sequences of Fistulina hepatica and Cylindrobasidium torrendii.</title>
        <authorList>
            <person name="Floudas D."/>
            <person name="Held B.W."/>
            <person name="Riley R."/>
            <person name="Nagy L.G."/>
            <person name="Koehler G."/>
            <person name="Ransdell A.S."/>
            <person name="Younus H."/>
            <person name="Chow J."/>
            <person name="Chiniquy J."/>
            <person name="Lipzen A."/>
            <person name="Tritt A."/>
            <person name="Sun H."/>
            <person name="Haridas S."/>
            <person name="LaButti K."/>
            <person name="Ohm R.A."/>
            <person name="Kues U."/>
            <person name="Blanchette R.A."/>
            <person name="Grigoriev I.V."/>
            <person name="Minto R.E."/>
            <person name="Hibbett D.S."/>
        </authorList>
    </citation>
    <scope>NUCLEOTIDE SEQUENCE [LARGE SCALE GENOMIC DNA]</scope>
    <source>
        <strain evidence="13 14">FP15055 ss-10</strain>
    </source>
</reference>
<keyword evidence="4 10" id="KW-0812">Transmembrane</keyword>
<feature type="domain" description="ABC transporter" evidence="11">
    <location>
        <begin position="407"/>
        <end position="652"/>
    </location>
</feature>
<feature type="domain" description="ABC transmembrane type-1" evidence="12">
    <location>
        <begin position="732"/>
        <end position="1000"/>
    </location>
</feature>
<dbReference type="FunFam" id="1.20.1560.10:FF:000102">
    <property type="entry name" value="ABC multidrug transporter Mdr1"/>
    <property type="match status" value="1"/>
</dbReference>
<feature type="domain" description="ABC transporter" evidence="11">
    <location>
        <begin position="1054"/>
        <end position="1294"/>
    </location>
</feature>
<dbReference type="InterPro" id="IPR036640">
    <property type="entry name" value="ABC1_TM_sf"/>
</dbReference>
<dbReference type="PROSITE" id="PS50893">
    <property type="entry name" value="ABC_TRANSPORTER_2"/>
    <property type="match status" value="2"/>
</dbReference>
<dbReference type="GO" id="GO:0005743">
    <property type="term" value="C:mitochondrial inner membrane"/>
    <property type="evidence" value="ECO:0007669"/>
    <property type="project" value="TreeGrafter"/>
</dbReference>
<dbReference type="InterPro" id="IPR039421">
    <property type="entry name" value="Type_1_exporter"/>
</dbReference>
<feature type="domain" description="ABC transmembrane type-1" evidence="12">
    <location>
        <begin position="69"/>
        <end position="372"/>
    </location>
</feature>
<dbReference type="Pfam" id="PF00664">
    <property type="entry name" value="ABC_membrane"/>
    <property type="match status" value="2"/>
</dbReference>
<dbReference type="FunFam" id="3.40.50.300:FF:000913">
    <property type="entry name" value="ABC multidrug transporter SitT"/>
    <property type="match status" value="1"/>
</dbReference>
<evidence type="ECO:0000256" key="5">
    <source>
        <dbReference type="ARBA" id="ARBA00022737"/>
    </source>
</evidence>
<dbReference type="PROSITE" id="PS50929">
    <property type="entry name" value="ABC_TM1F"/>
    <property type="match status" value="2"/>
</dbReference>